<dbReference type="EMBL" id="CP064789">
    <property type="protein sequence ID" value="QSG10481.1"/>
    <property type="molecule type" value="Genomic_DNA"/>
</dbReference>
<accession>A0A897NDM1</accession>
<reference evidence="3" key="1">
    <citation type="submission" date="2020-11" db="EMBL/GenBank/DDBJ databases">
        <title>Carbohydrate-dependent, anaerobic sulfur respiration: A novel catabolism in halophilic archaea.</title>
        <authorList>
            <person name="Sorokin D.Y."/>
            <person name="Messina E."/>
            <person name="Smedile F."/>
            <person name="La Cono V."/>
            <person name="Hallsworth J.E."/>
            <person name="Yakimov M.M."/>
        </authorList>
    </citation>
    <scope>NUCLEOTIDE SEQUENCE</scope>
    <source>
        <strain evidence="3">HSR-Bgl</strain>
    </source>
</reference>
<evidence type="ECO:0000256" key="1">
    <source>
        <dbReference type="SAM" id="Phobius"/>
    </source>
</evidence>
<evidence type="ECO:0000313" key="4">
    <source>
        <dbReference type="Proteomes" id="UP000663305"/>
    </source>
</evidence>
<feature type="transmembrane region" description="Helical" evidence="1">
    <location>
        <begin position="97"/>
        <end position="117"/>
    </location>
</feature>
<evidence type="ECO:0000259" key="2">
    <source>
        <dbReference type="Pfam" id="PF26472"/>
    </source>
</evidence>
<feature type="transmembrane region" description="Helical" evidence="1">
    <location>
        <begin position="34"/>
        <end position="54"/>
    </location>
</feature>
<feature type="domain" description="DUF8147" evidence="2">
    <location>
        <begin position="3"/>
        <end position="114"/>
    </location>
</feature>
<keyword evidence="1" id="KW-0472">Membrane</keyword>
<feature type="transmembrane region" description="Helical" evidence="1">
    <location>
        <begin position="66"/>
        <end position="85"/>
    </location>
</feature>
<proteinExistence type="predicted"/>
<name>A0A897NDM1_9EURY</name>
<sequence length="126" mass="12958">MDIRTVSVALGTGFTVALLVAVALIEALPYEFSAIVGLPVGLLIGTVTVLLVAGRYARLEPAAQSLLDGTAGFGYAVVLLLGVLYVDFAGLGARINLATLVGVALLVAAFVTVVSWIRSRGYGSLH</sequence>
<keyword evidence="1" id="KW-0812">Transmembrane</keyword>
<gene>
    <name evidence="3" type="ORF">HSBGL_0035</name>
</gene>
<dbReference type="AlphaFoldDB" id="A0A897NDM1"/>
<organism evidence="3 4">
    <name type="scientific">Halapricum desulfuricans</name>
    <dbReference type="NCBI Taxonomy" id="2841257"/>
    <lineage>
        <taxon>Archaea</taxon>
        <taxon>Methanobacteriati</taxon>
        <taxon>Methanobacteriota</taxon>
        <taxon>Stenosarchaea group</taxon>
        <taxon>Halobacteria</taxon>
        <taxon>Halobacteriales</taxon>
        <taxon>Haloarculaceae</taxon>
        <taxon>Halapricum</taxon>
    </lineage>
</organism>
<protein>
    <submittedName>
        <fullName evidence="3">Putative membrane protein</fullName>
    </submittedName>
</protein>
<dbReference type="RefSeq" id="WP_229125139.1">
    <property type="nucleotide sequence ID" value="NZ_CP064789.1"/>
</dbReference>
<dbReference type="Proteomes" id="UP000663305">
    <property type="component" value="Chromosome"/>
</dbReference>
<dbReference type="Pfam" id="PF26472">
    <property type="entry name" value="DUF8147"/>
    <property type="match status" value="1"/>
</dbReference>
<keyword evidence="1" id="KW-1133">Transmembrane helix</keyword>
<feature type="transmembrane region" description="Helical" evidence="1">
    <location>
        <begin position="7"/>
        <end position="28"/>
    </location>
</feature>
<dbReference type="GeneID" id="68859571"/>
<dbReference type="InterPro" id="IPR058460">
    <property type="entry name" value="DUF8147"/>
</dbReference>
<evidence type="ECO:0000313" key="3">
    <source>
        <dbReference type="EMBL" id="QSG10481.1"/>
    </source>
</evidence>